<dbReference type="InterPro" id="IPR011545">
    <property type="entry name" value="DEAD/DEAH_box_helicase_dom"/>
</dbReference>
<dbReference type="SMART" id="SM00382">
    <property type="entry name" value="AAA"/>
    <property type="match status" value="1"/>
</dbReference>
<dbReference type="InterPro" id="IPR001650">
    <property type="entry name" value="Helicase_C-like"/>
</dbReference>
<feature type="compositionally biased region" description="Basic and acidic residues" evidence="6">
    <location>
        <begin position="380"/>
        <end position="391"/>
    </location>
</feature>
<accession>A0A173LLG0</accession>
<feature type="region of interest" description="Disordered" evidence="6">
    <location>
        <begin position="373"/>
        <end position="451"/>
    </location>
</feature>
<name>A0A173LLG0_9ACTN</name>
<dbReference type="PROSITE" id="PS51192">
    <property type="entry name" value="HELICASE_ATP_BIND_1"/>
    <property type="match status" value="1"/>
</dbReference>
<keyword evidence="5" id="KW-0067">ATP-binding</keyword>
<dbReference type="PANTHER" id="PTHR47963">
    <property type="entry name" value="DEAD-BOX ATP-DEPENDENT RNA HELICASE 47, MITOCHONDRIAL"/>
    <property type="match status" value="1"/>
</dbReference>
<dbReference type="PANTHER" id="PTHR47963:SF8">
    <property type="entry name" value="ATP-DEPENDENT RNA HELICASE DEAD"/>
    <property type="match status" value="1"/>
</dbReference>
<keyword evidence="10" id="KW-1185">Reference proteome</keyword>
<gene>
    <name evidence="9" type="ORF">BJL86_1571</name>
</gene>
<evidence type="ECO:0000256" key="4">
    <source>
        <dbReference type="ARBA" id="ARBA00022806"/>
    </source>
</evidence>
<dbReference type="GO" id="GO:0005524">
    <property type="term" value="F:ATP binding"/>
    <property type="evidence" value="ECO:0007669"/>
    <property type="project" value="UniProtKB-KW"/>
</dbReference>
<dbReference type="CDD" id="cd18787">
    <property type="entry name" value="SF2_C_DEAD"/>
    <property type="match status" value="1"/>
</dbReference>
<evidence type="ECO:0000256" key="6">
    <source>
        <dbReference type="SAM" id="MobiDB-lite"/>
    </source>
</evidence>
<dbReference type="SUPFAM" id="SSF52540">
    <property type="entry name" value="P-loop containing nucleoside triphosphate hydrolases"/>
    <property type="match status" value="1"/>
</dbReference>
<dbReference type="InterPro" id="IPR044742">
    <property type="entry name" value="DEAD/DEAH_RhlB"/>
</dbReference>
<evidence type="ECO:0000259" key="7">
    <source>
        <dbReference type="PROSITE" id="PS51192"/>
    </source>
</evidence>
<dbReference type="GO" id="GO:0016787">
    <property type="term" value="F:hydrolase activity"/>
    <property type="evidence" value="ECO:0007669"/>
    <property type="project" value="UniProtKB-KW"/>
</dbReference>
<dbReference type="GO" id="GO:0003723">
    <property type="term" value="F:RNA binding"/>
    <property type="evidence" value="ECO:0007669"/>
    <property type="project" value="TreeGrafter"/>
</dbReference>
<evidence type="ECO:0000256" key="1">
    <source>
        <dbReference type="ARBA" id="ARBA00012552"/>
    </source>
</evidence>
<keyword evidence="4 9" id="KW-0347">Helicase</keyword>
<dbReference type="AlphaFoldDB" id="A0A173LLG0"/>
<dbReference type="Gene3D" id="3.40.50.300">
    <property type="entry name" value="P-loop containing nucleotide triphosphate hydrolases"/>
    <property type="match status" value="2"/>
</dbReference>
<dbReference type="EC" id="3.6.4.13" evidence="1"/>
<evidence type="ECO:0000256" key="2">
    <source>
        <dbReference type="ARBA" id="ARBA00022741"/>
    </source>
</evidence>
<evidence type="ECO:0000256" key="5">
    <source>
        <dbReference type="ARBA" id="ARBA00022840"/>
    </source>
</evidence>
<evidence type="ECO:0000313" key="10">
    <source>
        <dbReference type="Proteomes" id="UP000186104"/>
    </source>
</evidence>
<evidence type="ECO:0000313" key="9">
    <source>
        <dbReference type="EMBL" id="ANI92348.1"/>
    </source>
</evidence>
<evidence type="ECO:0000256" key="3">
    <source>
        <dbReference type="ARBA" id="ARBA00022801"/>
    </source>
</evidence>
<dbReference type="KEGG" id="dtm:BJL86_1571"/>
<reference evidence="9 10" key="1">
    <citation type="submission" date="2016-06" db="EMBL/GenBank/DDBJ databases">
        <title>Complete genome sequence of a saline-alkali tolerant type strain Dietzia timorensis ID05-A0528T.</title>
        <authorList>
            <person name="Wu X."/>
        </authorList>
    </citation>
    <scope>NUCLEOTIDE SEQUENCE [LARGE SCALE GENOMIC DNA]</scope>
    <source>
        <strain evidence="9 10">ID05-A0528</strain>
    </source>
</reference>
<dbReference type="RefSeq" id="WP_067471279.1">
    <property type="nucleotide sequence ID" value="NZ_CP015961.1"/>
</dbReference>
<keyword evidence="2" id="KW-0547">Nucleotide-binding</keyword>
<dbReference type="SMART" id="SM00487">
    <property type="entry name" value="DEXDc"/>
    <property type="match status" value="1"/>
</dbReference>
<dbReference type="GO" id="GO:0003724">
    <property type="term" value="F:RNA helicase activity"/>
    <property type="evidence" value="ECO:0007669"/>
    <property type="project" value="UniProtKB-EC"/>
</dbReference>
<dbReference type="InterPro" id="IPR027417">
    <property type="entry name" value="P-loop_NTPase"/>
</dbReference>
<proteinExistence type="predicted"/>
<evidence type="ECO:0000259" key="8">
    <source>
        <dbReference type="PROSITE" id="PS51194"/>
    </source>
</evidence>
<dbReference type="InterPro" id="IPR050547">
    <property type="entry name" value="DEAD_box_RNA_helicases"/>
</dbReference>
<dbReference type="EMBL" id="CP015961">
    <property type="protein sequence ID" value="ANI92348.1"/>
    <property type="molecule type" value="Genomic_DNA"/>
</dbReference>
<dbReference type="InterPro" id="IPR003593">
    <property type="entry name" value="AAA+_ATPase"/>
</dbReference>
<dbReference type="PROSITE" id="PS51194">
    <property type="entry name" value="HELICASE_CTER"/>
    <property type="match status" value="1"/>
</dbReference>
<dbReference type="SMART" id="SM00490">
    <property type="entry name" value="HELICc"/>
    <property type="match status" value="1"/>
</dbReference>
<dbReference type="STRING" id="499555.BJL86_1571"/>
<protein>
    <recommendedName>
        <fullName evidence="1">RNA helicase</fullName>
        <ecNumber evidence="1">3.6.4.13</ecNumber>
    </recommendedName>
</protein>
<dbReference type="InterPro" id="IPR014001">
    <property type="entry name" value="Helicase_ATP-bd"/>
</dbReference>
<organism evidence="9 10">
    <name type="scientific">Dietzia timorensis</name>
    <dbReference type="NCBI Taxonomy" id="499555"/>
    <lineage>
        <taxon>Bacteria</taxon>
        <taxon>Bacillati</taxon>
        <taxon>Actinomycetota</taxon>
        <taxon>Actinomycetes</taxon>
        <taxon>Mycobacteriales</taxon>
        <taxon>Dietziaceae</taxon>
        <taxon>Dietzia</taxon>
    </lineage>
</organism>
<dbReference type="Pfam" id="PF00271">
    <property type="entry name" value="Helicase_C"/>
    <property type="match status" value="1"/>
</dbReference>
<sequence>MPVRHAVRAIADGRATEAQRLGIPAVVAHDHLALVAPTGSGKTLVAAVAACIELAVGASAPRRPRVLVLCPTRELADQVSGVLAEVLQGVGARTVSLTGSPAARKDTYALARPVDCLVATPGRMLDLIRRSTISLDDVGQLVLDEADMLLGPSFHTQTLSILEAVTTPRGRATRVLAMTATASPEDSGALQAAFGATFHDIRVAVDPSTTSPAHGSAAPGPPASLELLPARSEKAVRSALIELCSSARSAMVFVPRRADVADLVAALEDRGVAVGGFTGRSATSVRTSAMDSLRSGKVSVLVSTDVTARGIDVANLAMVVHVGLPHSAEDLTHRSGRTGRGHRPPGLVVAVIDPEEEERLREFADTAGLQVHRSGSARDVVAKLRPSDVIRRPLAPKGKDSPPAAQSRNVGAGRQARKQTRSTGAGRGHTRGQQRATGKGERRGGASRRGR</sequence>
<dbReference type="Proteomes" id="UP000186104">
    <property type="component" value="Chromosome"/>
</dbReference>
<keyword evidence="3" id="KW-0378">Hydrolase</keyword>
<feature type="domain" description="Helicase ATP-binding" evidence="7">
    <location>
        <begin position="23"/>
        <end position="200"/>
    </location>
</feature>
<dbReference type="Pfam" id="PF00270">
    <property type="entry name" value="DEAD"/>
    <property type="match status" value="1"/>
</dbReference>
<dbReference type="CDD" id="cd00268">
    <property type="entry name" value="DEADc"/>
    <property type="match status" value="1"/>
</dbReference>
<feature type="domain" description="Helicase C-terminal" evidence="8">
    <location>
        <begin position="235"/>
        <end position="385"/>
    </location>
</feature>
<dbReference type="OrthoDB" id="4775460at2"/>